<name>A0A8S2UVC9_9BILA</name>
<accession>A0A8S2UVC9</accession>
<gene>
    <name evidence="2" type="ORF">OVA965_LOCUS39755</name>
    <name evidence="3" type="ORF">TMI583_LOCUS41110</name>
</gene>
<comment type="caution">
    <text evidence="3">The sequence shown here is derived from an EMBL/GenBank/DDBJ whole genome shotgun (WGS) entry which is preliminary data.</text>
</comment>
<evidence type="ECO:0000313" key="3">
    <source>
        <dbReference type="EMBL" id="CAF4351744.1"/>
    </source>
</evidence>
<feature type="signal peptide" evidence="1">
    <location>
        <begin position="1"/>
        <end position="21"/>
    </location>
</feature>
<dbReference type="Proteomes" id="UP000677228">
    <property type="component" value="Unassembled WGS sequence"/>
</dbReference>
<evidence type="ECO:0000313" key="4">
    <source>
        <dbReference type="Proteomes" id="UP000682733"/>
    </source>
</evidence>
<evidence type="ECO:0000313" key="2">
    <source>
        <dbReference type="EMBL" id="CAF1560069.1"/>
    </source>
</evidence>
<evidence type="ECO:0000256" key="1">
    <source>
        <dbReference type="SAM" id="SignalP"/>
    </source>
</evidence>
<dbReference type="AlphaFoldDB" id="A0A8S2UVC9"/>
<feature type="chain" id="PRO_5036434733" evidence="1">
    <location>
        <begin position="22"/>
        <end position="161"/>
    </location>
</feature>
<sequence length="161" mass="18840">MGAMFSRIINYILLWYNRLQAITNGSQTESTTVQTNKVKTVADDQIHTQNPLNEPRENLEIFSLIWCDIAVNSAIDSRHTQIKLRQIINFLITFNNIRDCLQYINEKVNEKIVLVISGQYGAHLVPLVNELQQIIAIYVYCDHKEIIEEWVNNFEKVRYLK</sequence>
<organism evidence="3 4">
    <name type="scientific">Didymodactylos carnosus</name>
    <dbReference type="NCBI Taxonomy" id="1234261"/>
    <lineage>
        <taxon>Eukaryota</taxon>
        <taxon>Metazoa</taxon>
        <taxon>Spiralia</taxon>
        <taxon>Gnathifera</taxon>
        <taxon>Rotifera</taxon>
        <taxon>Eurotatoria</taxon>
        <taxon>Bdelloidea</taxon>
        <taxon>Philodinida</taxon>
        <taxon>Philodinidae</taxon>
        <taxon>Didymodactylos</taxon>
    </lineage>
</organism>
<reference evidence="3" key="1">
    <citation type="submission" date="2021-02" db="EMBL/GenBank/DDBJ databases">
        <authorList>
            <person name="Nowell W R."/>
        </authorList>
    </citation>
    <scope>NUCLEOTIDE SEQUENCE</scope>
</reference>
<keyword evidence="1" id="KW-0732">Signal</keyword>
<dbReference type="EMBL" id="CAJOBA010064363">
    <property type="protein sequence ID" value="CAF4351744.1"/>
    <property type="molecule type" value="Genomic_DNA"/>
</dbReference>
<dbReference type="Proteomes" id="UP000682733">
    <property type="component" value="Unassembled WGS sequence"/>
</dbReference>
<dbReference type="EMBL" id="CAJNOK010041760">
    <property type="protein sequence ID" value="CAF1560069.1"/>
    <property type="molecule type" value="Genomic_DNA"/>
</dbReference>
<proteinExistence type="predicted"/>
<protein>
    <submittedName>
        <fullName evidence="3">Uncharacterized protein</fullName>
    </submittedName>
</protein>